<accession>A0A6H0Y2S3</accession>
<keyword evidence="6" id="KW-1185">Reference proteome</keyword>
<dbReference type="GO" id="GO:0043047">
    <property type="term" value="F:single-stranded telomeric DNA binding"/>
    <property type="evidence" value="ECO:0007669"/>
    <property type="project" value="InterPro"/>
</dbReference>
<evidence type="ECO:0000313" key="6">
    <source>
        <dbReference type="Proteomes" id="UP000503462"/>
    </source>
</evidence>
<protein>
    <recommendedName>
        <fullName evidence="4">N-acetyltransferase domain-containing protein</fullName>
    </recommendedName>
</protein>
<dbReference type="OrthoDB" id="64477at2759"/>
<dbReference type="Pfam" id="PF12658">
    <property type="entry name" value="Ten1"/>
    <property type="match status" value="1"/>
</dbReference>
<dbReference type="InterPro" id="IPR012340">
    <property type="entry name" value="NA-bd_OB-fold"/>
</dbReference>
<evidence type="ECO:0000256" key="3">
    <source>
        <dbReference type="ARBA" id="ARBA00038502"/>
    </source>
</evidence>
<dbReference type="InterPro" id="IPR024222">
    <property type="entry name" value="Ten1_fungal"/>
</dbReference>
<dbReference type="PANTHER" id="PTHR43792">
    <property type="entry name" value="GNAT FAMILY, PUTATIVE (AFU_ORTHOLOGUE AFUA_3G00765)-RELATED-RELATED"/>
    <property type="match status" value="1"/>
</dbReference>
<keyword evidence="1" id="KW-0808">Transferase</keyword>
<evidence type="ECO:0000259" key="4">
    <source>
        <dbReference type="PROSITE" id="PS51186"/>
    </source>
</evidence>
<dbReference type="PROSITE" id="PS51186">
    <property type="entry name" value="GNAT"/>
    <property type="match status" value="1"/>
</dbReference>
<organism evidence="5 6">
    <name type="scientific">Peltaster fructicola</name>
    <dbReference type="NCBI Taxonomy" id="286661"/>
    <lineage>
        <taxon>Eukaryota</taxon>
        <taxon>Fungi</taxon>
        <taxon>Dikarya</taxon>
        <taxon>Ascomycota</taxon>
        <taxon>Pezizomycotina</taxon>
        <taxon>Dothideomycetes</taxon>
        <taxon>Dothideomycetes incertae sedis</taxon>
        <taxon>Peltaster</taxon>
    </lineage>
</organism>
<dbReference type="InterPro" id="IPR051531">
    <property type="entry name" value="N-acetyltransferase"/>
</dbReference>
<dbReference type="Gene3D" id="2.40.50.140">
    <property type="entry name" value="Nucleic acid-binding proteins"/>
    <property type="match status" value="1"/>
</dbReference>
<dbReference type="InterPro" id="IPR000182">
    <property type="entry name" value="GNAT_dom"/>
</dbReference>
<dbReference type="GO" id="GO:1990879">
    <property type="term" value="C:CST complex"/>
    <property type="evidence" value="ECO:0007669"/>
    <property type="project" value="InterPro"/>
</dbReference>
<dbReference type="Pfam" id="PF13302">
    <property type="entry name" value="Acetyltransf_3"/>
    <property type="match status" value="1"/>
</dbReference>
<dbReference type="InterPro" id="IPR016181">
    <property type="entry name" value="Acyl_CoA_acyltransferase"/>
</dbReference>
<dbReference type="EMBL" id="CP051142">
    <property type="protein sequence ID" value="QIX01307.1"/>
    <property type="molecule type" value="Genomic_DNA"/>
</dbReference>
<evidence type="ECO:0000313" key="5">
    <source>
        <dbReference type="EMBL" id="QIX01307.1"/>
    </source>
</evidence>
<dbReference type="CDD" id="cd04301">
    <property type="entry name" value="NAT_SF"/>
    <property type="match status" value="1"/>
</dbReference>
<reference evidence="5 6" key="1">
    <citation type="journal article" date="2016" name="Sci. Rep.">
        <title>Peltaster fructicola genome reveals evolution from an invasive phytopathogen to an ectophytic parasite.</title>
        <authorList>
            <person name="Xu C."/>
            <person name="Chen H."/>
            <person name="Gleason M.L."/>
            <person name="Xu J.R."/>
            <person name="Liu H."/>
            <person name="Zhang R."/>
            <person name="Sun G."/>
        </authorList>
    </citation>
    <scope>NUCLEOTIDE SEQUENCE [LARGE SCALE GENOMIC DNA]</scope>
    <source>
        <strain evidence="5 6">LNHT1506</strain>
    </source>
</reference>
<dbReference type="AlphaFoldDB" id="A0A6H0Y2S3"/>
<name>A0A6H0Y2S3_9PEZI</name>
<feature type="domain" description="N-acetyltransferase" evidence="4">
    <location>
        <begin position="7"/>
        <end position="184"/>
    </location>
</feature>
<evidence type="ECO:0000256" key="1">
    <source>
        <dbReference type="ARBA" id="ARBA00022679"/>
    </source>
</evidence>
<dbReference type="GO" id="GO:0016233">
    <property type="term" value="P:telomere capping"/>
    <property type="evidence" value="ECO:0007669"/>
    <property type="project" value="InterPro"/>
</dbReference>
<evidence type="ECO:0000256" key="2">
    <source>
        <dbReference type="ARBA" id="ARBA00023315"/>
    </source>
</evidence>
<gene>
    <name evidence="5" type="ORF">AMS68_006824</name>
</gene>
<proteinExistence type="inferred from homology"/>
<sequence>MFETQRLIIRGMEESDGKALRHGLNQIHYLRYSSNSALAPVGEDLVKALTKPRASHELPRFAVCHKPEDYNPAVFTRVEHSTPLPMIGVISFQNQGFDFKNRACNLGMGFHDPQNRGKGYGTEVLKWALEYGFNELGLHRMGLVCYTLNESAIALYRKIRFVEEGRLRQTCFSAGEWYDTLMFGVRLGGDQEQLLVRNNPFNDDDNTPQIIVNVQNVLESLTHEHVEVGAWINIIGYVQRRKISKRPSAASQYAVPPSKTIEINAIRIWDAGAVKLDAYNAAVLGFQASISADA</sequence>
<dbReference type="PANTHER" id="PTHR43792:SF8">
    <property type="entry name" value="[RIBOSOMAL PROTEIN US5]-ALANINE N-ACETYLTRANSFERASE"/>
    <property type="match status" value="1"/>
</dbReference>
<comment type="similarity">
    <text evidence="3">Belongs to the acetyltransferase family. RimJ subfamily.</text>
</comment>
<dbReference type="Proteomes" id="UP000503462">
    <property type="component" value="Chromosome 4"/>
</dbReference>
<keyword evidence="2" id="KW-0012">Acyltransferase</keyword>
<dbReference type="SUPFAM" id="SSF55729">
    <property type="entry name" value="Acyl-CoA N-acyltransferases (Nat)"/>
    <property type="match status" value="1"/>
</dbReference>
<dbReference type="GO" id="GO:0016747">
    <property type="term" value="F:acyltransferase activity, transferring groups other than amino-acyl groups"/>
    <property type="evidence" value="ECO:0007669"/>
    <property type="project" value="InterPro"/>
</dbReference>
<dbReference type="Gene3D" id="3.40.630.30">
    <property type="match status" value="1"/>
</dbReference>